<dbReference type="Proteomes" id="UP000250123">
    <property type="component" value="Chromosome SHEWBE"/>
</dbReference>
<dbReference type="EMBL" id="LS483452">
    <property type="protein sequence ID" value="SQH74900.1"/>
    <property type="molecule type" value="Genomic_DNA"/>
</dbReference>
<evidence type="ECO:0000313" key="2">
    <source>
        <dbReference type="Proteomes" id="UP000250123"/>
    </source>
</evidence>
<gene>
    <name evidence="1" type="ORF">SHEWBE_0931</name>
</gene>
<dbReference type="AlphaFoldDB" id="A0A330M161"/>
<proteinExistence type="predicted"/>
<accession>A0A330M161</accession>
<dbReference type="KEGG" id="sbk:SHEWBE_0931"/>
<name>A0A330M161_9GAMM</name>
<evidence type="ECO:0000313" key="1">
    <source>
        <dbReference type="EMBL" id="SQH74900.1"/>
    </source>
</evidence>
<sequence>MKVFILFFFYKISRLVATMSVSFLAHDKWDYGHFVNGKESFN</sequence>
<reference evidence="2" key="1">
    <citation type="submission" date="2018-06" db="EMBL/GenBank/DDBJ databases">
        <authorList>
            <person name="Cea G.-C."/>
            <person name="William W."/>
        </authorList>
    </citation>
    <scope>NUCLEOTIDE SEQUENCE [LARGE SCALE GENOMIC DNA]</scope>
    <source>
        <strain evidence="2">DB21MT-2</strain>
    </source>
</reference>
<protein>
    <submittedName>
        <fullName evidence="1">Uncharacterized protein</fullName>
    </submittedName>
</protein>
<organism evidence="1 2">
    <name type="scientific">Shewanella benthica</name>
    <dbReference type="NCBI Taxonomy" id="43661"/>
    <lineage>
        <taxon>Bacteria</taxon>
        <taxon>Pseudomonadati</taxon>
        <taxon>Pseudomonadota</taxon>
        <taxon>Gammaproteobacteria</taxon>
        <taxon>Alteromonadales</taxon>
        <taxon>Shewanellaceae</taxon>
        <taxon>Shewanella</taxon>
    </lineage>
</organism>